<gene>
    <name evidence="2" type="ORF">S01H1_76109</name>
</gene>
<evidence type="ECO:0000313" key="2">
    <source>
        <dbReference type="EMBL" id="GAG53052.1"/>
    </source>
</evidence>
<evidence type="ECO:0000256" key="1">
    <source>
        <dbReference type="SAM" id="MobiDB-lite"/>
    </source>
</evidence>
<accession>X0Z3N0</accession>
<reference evidence="2" key="1">
    <citation type="journal article" date="2014" name="Front. Microbiol.">
        <title>High frequency of phylogenetically diverse reductive dehalogenase-homologous genes in deep subseafloor sedimentary metagenomes.</title>
        <authorList>
            <person name="Kawai M."/>
            <person name="Futagami T."/>
            <person name="Toyoda A."/>
            <person name="Takaki Y."/>
            <person name="Nishi S."/>
            <person name="Hori S."/>
            <person name="Arai W."/>
            <person name="Tsubouchi T."/>
            <person name="Morono Y."/>
            <person name="Uchiyama I."/>
            <person name="Ito T."/>
            <person name="Fujiyama A."/>
            <person name="Inagaki F."/>
            <person name="Takami H."/>
        </authorList>
    </citation>
    <scope>NUCLEOTIDE SEQUENCE</scope>
    <source>
        <strain evidence="2">Expedition CK06-06</strain>
    </source>
</reference>
<dbReference type="AlphaFoldDB" id="X0Z3N0"/>
<feature type="non-terminal residue" evidence="2">
    <location>
        <position position="35"/>
    </location>
</feature>
<sequence>MENKKITKKTKSGKDEKKHHITLDELGAQVEKIAV</sequence>
<organism evidence="2">
    <name type="scientific">marine sediment metagenome</name>
    <dbReference type="NCBI Taxonomy" id="412755"/>
    <lineage>
        <taxon>unclassified sequences</taxon>
        <taxon>metagenomes</taxon>
        <taxon>ecological metagenomes</taxon>
    </lineage>
</organism>
<protein>
    <submittedName>
        <fullName evidence="2">Uncharacterized protein</fullName>
    </submittedName>
</protein>
<feature type="region of interest" description="Disordered" evidence="1">
    <location>
        <begin position="1"/>
        <end position="20"/>
    </location>
</feature>
<feature type="compositionally biased region" description="Basic residues" evidence="1">
    <location>
        <begin position="1"/>
        <end position="11"/>
    </location>
</feature>
<proteinExistence type="predicted"/>
<comment type="caution">
    <text evidence="2">The sequence shown here is derived from an EMBL/GenBank/DDBJ whole genome shotgun (WGS) entry which is preliminary data.</text>
</comment>
<name>X0Z3N0_9ZZZZ</name>
<dbReference type="EMBL" id="BARS01051058">
    <property type="protein sequence ID" value="GAG53052.1"/>
    <property type="molecule type" value="Genomic_DNA"/>
</dbReference>